<dbReference type="AlphaFoldDB" id="A0AAQ3K630"/>
<proteinExistence type="predicted"/>
<feature type="region of interest" description="Disordered" evidence="1">
    <location>
        <begin position="74"/>
        <end position="151"/>
    </location>
</feature>
<protein>
    <submittedName>
        <fullName evidence="2">Uncharacterized protein</fullName>
    </submittedName>
</protein>
<keyword evidence="3" id="KW-1185">Reference proteome</keyword>
<feature type="region of interest" description="Disordered" evidence="1">
    <location>
        <begin position="1"/>
        <end position="46"/>
    </location>
</feature>
<dbReference type="EMBL" id="CP136892">
    <property type="protein sequence ID" value="WOL02409.1"/>
    <property type="molecule type" value="Genomic_DNA"/>
</dbReference>
<name>A0AAQ3K630_9LILI</name>
<gene>
    <name evidence="2" type="ORF">Cni_G11128</name>
</gene>
<sequence length="659" mass="71069">MGREAMNAPRKLDRRTSKETLVKKSEVNKKKSPRNPLKELNGGAVLPYGSCEASKGGCFRFLLSDSSAKESLTRSKLVSKTPRSAPPNSRNVALNSKNLANPSRHPTFQKNASKSKLEVPTKQLGSRKPSKPRTSDLQLWNKRKPSSNVGSPHLKLHLGEAPEGAVSSCLASSPERTHLCFDAHADFEAAKEGEQKLTSTPTSATTPPVQASISPEVPLEASAVAATPVCFAAGHVVSRVQDRRKCRPRGILTIGESDLEIDDLHGGVTDQTRVSGTPPLLAGASIHWLSSPSENANSGFGSSFNSTSRVCVPHCPAEVSVDRLLPSSGDGKCAPKDEFVTTPDHGFWSSSPDYSSKGKSPQFRGLLSFNASGLESTPSSGIGIQKTPTTGGSVSPFSLILGKIKKASKTKLLRSQQERRRDHYGSALENSPFSDDSLMEGLVTPPSYLSSTKKYDLSECKMDAMAGAFQNTSLIPETQMNDTSCQTASPGLNFQFRCLATPSNSVDLNHFQNPSSNRISAFDNVCAKDKVLPSSETRISWREGLVSRIFEMGELDCCQGLSDDEDNSNHLEEDKIGSIDDVKFDNESTCSILKNLNEHIAAAGFGSVEFVLEAEKNGTKVPPAGPISCAESISMESLLLDSSNDSDWKLFYKNHLFEV</sequence>
<feature type="compositionally biased region" description="Polar residues" evidence="1">
    <location>
        <begin position="74"/>
        <end position="114"/>
    </location>
</feature>
<dbReference type="Proteomes" id="UP001327560">
    <property type="component" value="Chromosome 3"/>
</dbReference>
<evidence type="ECO:0000313" key="3">
    <source>
        <dbReference type="Proteomes" id="UP001327560"/>
    </source>
</evidence>
<feature type="region of interest" description="Disordered" evidence="1">
    <location>
        <begin position="410"/>
        <end position="439"/>
    </location>
</feature>
<dbReference type="PANTHER" id="PTHR36022">
    <property type="entry name" value="GPI-ANCHORED ADHESIN-LIKE PROTEIN"/>
    <property type="match status" value="1"/>
</dbReference>
<dbReference type="PANTHER" id="PTHR36022:SF1">
    <property type="entry name" value="GPI-ANCHORED ADHESIN-LIKE PROTEIN"/>
    <property type="match status" value="1"/>
</dbReference>
<feature type="compositionally biased region" description="Basic and acidic residues" evidence="1">
    <location>
        <begin position="10"/>
        <end position="29"/>
    </location>
</feature>
<reference evidence="2 3" key="1">
    <citation type="submission" date="2023-10" db="EMBL/GenBank/DDBJ databases">
        <title>Chromosome-scale genome assembly provides insights into flower coloration mechanisms of Canna indica.</title>
        <authorList>
            <person name="Li C."/>
        </authorList>
    </citation>
    <scope>NUCLEOTIDE SEQUENCE [LARGE SCALE GENOMIC DNA]</scope>
    <source>
        <tissue evidence="2">Flower</tissue>
    </source>
</reference>
<evidence type="ECO:0000256" key="1">
    <source>
        <dbReference type="SAM" id="MobiDB-lite"/>
    </source>
</evidence>
<organism evidence="2 3">
    <name type="scientific">Canna indica</name>
    <name type="common">Indian-shot</name>
    <dbReference type="NCBI Taxonomy" id="4628"/>
    <lineage>
        <taxon>Eukaryota</taxon>
        <taxon>Viridiplantae</taxon>
        <taxon>Streptophyta</taxon>
        <taxon>Embryophyta</taxon>
        <taxon>Tracheophyta</taxon>
        <taxon>Spermatophyta</taxon>
        <taxon>Magnoliopsida</taxon>
        <taxon>Liliopsida</taxon>
        <taxon>Zingiberales</taxon>
        <taxon>Cannaceae</taxon>
        <taxon>Canna</taxon>
    </lineage>
</organism>
<evidence type="ECO:0000313" key="2">
    <source>
        <dbReference type="EMBL" id="WOL02409.1"/>
    </source>
</evidence>
<accession>A0AAQ3K630</accession>
<feature type="compositionally biased region" description="Low complexity" evidence="1">
    <location>
        <begin position="198"/>
        <end position="208"/>
    </location>
</feature>
<feature type="region of interest" description="Disordered" evidence="1">
    <location>
        <begin position="192"/>
        <end position="211"/>
    </location>
</feature>